<reference evidence="9" key="1">
    <citation type="submission" date="2022-03" db="EMBL/GenBank/DDBJ databases">
        <authorList>
            <person name="Martin H S."/>
        </authorList>
    </citation>
    <scope>NUCLEOTIDE SEQUENCE</scope>
</reference>
<feature type="transmembrane region" description="Helical" evidence="8">
    <location>
        <begin position="374"/>
        <end position="401"/>
    </location>
</feature>
<keyword evidence="4 8" id="KW-1133">Transmembrane helix</keyword>
<organism evidence="9 10">
    <name type="scientific">Iphiclides podalirius</name>
    <name type="common">scarce swallowtail</name>
    <dbReference type="NCBI Taxonomy" id="110791"/>
    <lineage>
        <taxon>Eukaryota</taxon>
        <taxon>Metazoa</taxon>
        <taxon>Ecdysozoa</taxon>
        <taxon>Arthropoda</taxon>
        <taxon>Hexapoda</taxon>
        <taxon>Insecta</taxon>
        <taxon>Pterygota</taxon>
        <taxon>Neoptera</taxon>
        <taxon>Endopterygota</taxon>
        <taxon>Lepidoptera</taxon>
        <taxon>Glossata</taxon>
        <taxon>Ditrysia</taxon>
        <taxon>Papilionoidea</taxon>
        <taxon>Papilionidae</taxon>
        <taxon>Papilioninae</taxon>
        <taxon>Iphiclides</taxon>
    </lineage>
</organism>
<name>A0ABN8I1E1_9NEOP</name>
<accession>A0ABN8I1E1</accession>
<keyword evidence="3 8" id="KW-0812">Transmembrane</keyword>
<dbReference type="InterPro" id="IPR052192">
    <property type="entry name" value="Insect_Ionotropic_Sensory_Rcpt"/>
</dbReference>
<keyword evidence="6" id="KW-0675">Receptor</keyword>
<evidence type="ECO:0000256" key="1">
    <source>
        <dbReference type="ARBA" id="ARBA00004651"/>
    </source>
</evidence>
<feature type="transmembrane region" description="Helical" evidence="8">
    <location>
        <begin position="193"/>
        <end position="212"/>
    </location>
</feature>
<evidence type="ECO:0000256" key="8">
    <source>
        <dbReference type="SAM" id="Phobius"/>
    </source>
</evidence>
<feature type="non-terminal residue" evidence="9">
    <location>
        <position position="416"/>
    </location>
</feature>
<gene>
    <name evidence="9" type="ORF">IPOD504_LOCUS5359</name>
</gene>
<keyword evidence="5 8" id="KW-0472">Membrane</keyword>
<proteinExistence type="predicted"/>
<keyword evidence="10" id="KW-1185">Reference proteome</keyword>
<feature type="transmembrane region" description="Helical" evidence="8">
    <location>
        <begin position="137"/>
        <end position="156"/>
    </location>
</feature>
<dbReference type="SUPFAM" id="SSF53850">
    <property type="entry name" value="Periplasmic binding protein-like II"/>
    <property type="match status" value="1"/>
</dbReference>
<evidence type="ECO:0000256" key="6">
    <source>
        <dbReference type="ARBA" id="ARBA00023170"/>
    </source>
</evidence>
<keyword evidence="7" id="KW-0325">Glycoprotein</keyword>
<evidence type="ECO:0000313" key="9">
    <source>
        <dbReference type="EMBL" id="CAH2046087.1"/>
    </source>
</evidence>
<evidence type="ECO:0000256" key="4">
    <source>
        <dbReference type="ARBA" id="ARBA00022989"/>
    </source>
</evidence>
<dbReference type="Gene3D" id="1.10.287.70">
    <property type="match status" value="1"/>
</dbReference>
<sequence>MNGCPLTIQAMVAEPYVMNPKRKSFSKSYANNYEFDKGGEVNLVKTIGEFTNMSLHMFLSENEEEWGTISKNGTATGAFLMLRNSTIDLMIGNIEVTKILRRWFHPTVSYTQDEMTWCVPRAEKAATWDNLVIIFQWPTWAATFTIFIILGLIFHYMHYIENRKASKWPEKSLLITLNMLLGWSASFKPKGSAFRILIFSWLCFSFNMGVSYESLLRSFLMHPRYERQISTVTDIVRSGMAFGGREIHRSYFKANNSSYLHRNYKTTAFSEGIKRVALRRDFAVVASRRQAAYYDQRLGRGKRLIYCFPESSNLYKYGVVLLARKWFPMMKRFNSIIRSVTENGLIEKWNKELFIHRASPDGMEDILPLSIEHLLGAFAFIGIMYAISTFVFCVEIILGWIERRKFFCQPGYGVRK</sequence>
<dbReference type="PANTHER" id="PTHR42643">
    <property type="entry name" value="IONOTROPIC RECEPTOR 20A-RELATED"/>
    <property type="match status" value="1"/>
</dbReference>
<evidence type="ECO:0000256" key="2">
    <source>
        <dbReference type="ARBA" id="ARBA00022475"/>
    </source>
</evidence>
<evidence type="ECO:0000256" key="7">
    <source>
        <dbReference type="ARBA" id="ARBA00023180"/>
    </source>
</evidence>
<evidence type="ECO:0000256" key="3">
    <source>
        <dbReference type="ARBA" id="ARBA00022692"/>
    </source>
</evidence>
<dbReference type="Proteomes" id="UP000837857">
    <property type="component" value="Chromosome 16"/>
</dbReference>
<dbReference type="PANTHER" id="PTHR42643:SF30">
    <property type="entry name" value="IONOTROPIC RECEPTOR 40A-RELATED"/>
    <property type="match status" value="1"/>
</dbReference>
<dbReference type="EMBL" id="OW152828">
    <property type="protein sequence ID" value="CAH2046087.1"/>
    <property type="molecule type" value="Genomic_DNA"/>
</dbReference>
<evidence type="ECO:0008006" key="11">
    <source>
        <dbReference type="Google" id="ProtNLM"/>
    </source>
</evidence>
<protein>
    <recommendedName>
        <fullName evidence="11">Ionotropic glutamate receptor C-terminal domain-containing protein</fullName>
    </recommendedName>
</protein>
<dbReference type="Gene3D" id="3.40.190.10">
    <property type="entry name" value="Periplasmic binding protein-like II"/>
    <property type="match status" value="1"/>
</dbReference>
<keyword evidence="2" id="KW-1003">Cell membrane</keyword>
<comment type="subcellular location">
    <subcellularLocation>
        <location evidence="1">Cell membrane</location>
        <topology evidence="1">Multi-pass membrane protein</topology>
    </subcellularLocation>
</comment>
<evidence type="ECO:0000256" key="5">
    <source>
        <dbReference type="ARBA" id="ARBA00023136"/>
    </source>
</evidence>
<evidence type="ECO:0000313" key="10">
    <source>
        <dbReference type="Proteomes" id="UP000837857"/>
    </source>
</evidence>